<dbReference type="NCBIfam" id="TIGR01053">
    <property type="entry name" value="LSD1"/>
    <property type="match status" value="1"/>
</dbReference>
<evidence type="ECO:0000259" key="4">
    <source>
        <dbReference type="Pfam" id="PF06943"/>
    </source>
</evidence>
<dbReference type="EMBL" id="JAJFAZ020000002">
    <property type="protein sequence ID" value="KAI5344814.1"/>
    <property type="molecule type" value="Genomic_DNA"/>
</dbReference>
<evidence type="ECO:0000313" key="5">
    <source>
        <dbReference type="EMBL" id="KAI5344814.1"/>
    </source>
</evidence>
<evidence type="ECO:0000256" key="1">
    <source>
        <dbReference type="ARBA" id="ARBA00009005"/>
    </source>
</evidence>
<feature type="domain" description="Peptidase C14 caspase" evidence="3">
    <location>
        <begin position="89"/>
        <end position="131"/>
    </location>
</feature>
<name>A0AAD4ZGA7_PRUDU</name>
<accession>A0AAD4ZGA7</accession>
<gene>
    <name evidence="5" type="ORF">L3X38_012691</name>
</gene>
<evidence type="ECO:0008006" key="7">
    <source>
        <dbReference type="Google" id="ProtNLM"/>
    </source>
</evidence>
<feature type="compositionally biased region" description="Pro residues" evidence="2">
    <location>
        <begin position="39"/>
        <end position="53"/>
    </location>
</feature>
<keyword evidence="6" id="KW-1185">Reference proteome</keyword>
<proteinExistence type="inferred from homology"/>
<comment type="caution">
    <text evidence="5">The sequence shown here is derived from an EMBL/GenBank/DDBJ whole genome shotgun (WGS) entry which is preliminary data.</text>
</comment>
<feature type="compositionally biased region" description="Low complexity" evidence="2">
    <location>
        <begin position="54"/>
        <end position="66"/>
    </location>
</feature>
<evidence type="ECO:0000313" key="6">
    <source>
        <dbReference type="Proteomes" id="UP001054821"/>
    </source>
</evidence>
<dbReference type="Pfam" id="PF06943">
    <property type="entry name" value="zf-LSD1"/>
    <property type="match status" value="1"/>
</dbReference>
<organism evidence="5 6">
    <name type="scientific">Prunus dulcis</name>
    <name type="common">Almond</name>
    <name type="synonym">Amygdalus dulcis</name>
    <dbReference type="NCBI Taxonomy" id="3755"/>
    <lineage>
        <taxon>Eukaryota</taxon>
        <taxon>Viridiplantae</taxon>
        <taxon>Streptophyta</taxon>
        <taxon>Embryophyta</taxon>
        <taxon>Tracheophyta</taxon>
        <taxon>Spermatophyta</taxon>
        <taxon>Magnoliopsida</taxon>
        <taxon>eudicotyledons</taxon>
        <taxon>Gunneridae</taxon>
        <taxon>Pentapetalae</taxon>
        <taxon>rosids</taxon>
        <taxon>fabids</taxon>
        <taxon>Rosales</taxon>
        <taxon>Rosaceae</taxon>
        <taxon>Amygdaloideae</taxon>
        <taxon>Amygdaleae</taxon>
        <taxon>Prunus</taxon>
    </lineage>
</organism>
<dbReference type="PANTHER" id="PTHR48104">
    <property type="entry name" value="METACASPASE-4"/>
    <property type="match status" value="1"/>
</dbReference>
<feature type="region of interest" description="Disordered" evidence="2">
    <location>
        <begin position="39"/>
        <end position="87"/>
    </location>
</feature>
<dbReference type="Pfam" id="PF00656">
    <property type="entry name" value="Peptidase_C14"/>
    <property type="match status" value="1"/>
</dbReference>
<dbReference type="PANTHER" id="PTHR48104:SF30">
    <property type="entry name" value="METACASPASE-1"/>
    <property type="match status" value="1"/>
</dbReference>
<dbReference type="InterPro" id="IPR011600">
    <property type="entry name" value="Pept_C14_caspase"/>
</dbReference>
<feature type="domain" description="Zinc finger LSD1-type" evidence="4">
    <location>
        <begin position="7"/>
        <end position="31"/>
    </location>
</feature>
<dbReference type="AlphaFoldDB" id="A0AAD4ZGA7"/>
<dbReference type="GO" id="GO:0004197">
    <property type="term" value="F:cysteine-type endopeptidase activity"/>
    <property type="evidence" value="ECO:0007669"/>
    <property type="project" value="InterPro"/>
</dbReference>
<sequence length="149" mass="16224">MYMLVNCSNCRTPLQLPPGAESIRCALCQAVTLIADPRTLPPPASSHAPPPPSSYSHAPSHHSPYSQAPPPPSPYSHAPPGPPPNAHGRKKAVICGISYKYSRHELKGCINDAKCMRFLLINKFHFPEDSIVMLTGIFSLHMHNINIAV</sequence>
<reference evidence="5 6" key="1">
    <citation type="journal article" date="2022" name="G3 (Bethesda)">
        <title>Whole-genome sequence and methylome profiling of the almond [Prunus dulcis (Mill.) D.A. Webb] cultivar 'Nonpareil'.</title>
        <authorList>
            <person name="D'Amico-Willman K.M."/>
            <person name="Ouma W.Z."/>
            <person name="Meulia T."/>
            <person name="Sideli G.M."/>
            <person name="Gradziel T.M."/>
            <person name="Fresnedo-Ramirez J."/>
        </authorList>
    </citation>
    <scope>NUCLEOTIDE SEQUENCE [LARGE SCALE GENOMIC DNA]</scope>
    <source>
        <strain evidence="5">Clone GOH B32 T37-40</strain>
    </source>
</reference>
<dbReference type="GO" id="GO:0005737">
    <property type="term" value="C:cytoplasm"/>
    <property type="evidence" value="ECO:0007669"/>
    <property type="project" value="TreeGrafter"/>
</dbReference>
<evidence type="ECO:0000256" key="2">
    <source>
        <dbReference type="SAM" id="MobiDB-lite"/>
    </source>
</evidence>
<dbReference type="GO" id="GO:0006508">
    <property type="term" value="P:proteolysis"/>
    <property type="evidence" value="ECO:0007669"/>
    <property type="project" value="InterPro"/>
</dbReference>
<dbReference type="InterPro" id="IPR050452">
    <property type="entry name" value="Metacaspase"/>
</dbReference>
<evidence type="ECO:0000259" key="3">
    <source>
        <dbReference type="Pfam" id="PF00656"/>
    </source>
</evidence>
<protein>
    <recommendedName>
        <fullName evidence="7">Metacaspase 1</fullName>
    </recommendedName>
</protein>
<comment type="similarity">
    <text evidence="1">Belongs to the peptidase C14B family.</text>
</comment>
<dbReference type="Proteomes" id="UP001054821">
    <property type="component" value="Chromosome 2"/>
</dbReference>
<feature type="compositionally biased region" description="Pro residues" evidence="2">
    <location>
        <begin position="67"/>
        <end position="85"/>
    </location>
</feature>
<dbReference type="InterPro" id="IPR005735">
    <property type="entry name" value="Znf_LSD1"/>
</dbReference>
<dbReference type="Gene3D" id="3.40.50.12660">
    <property type="match status" value="1"/>
</dbReference>